<dbReference type="Pfam" id="PF02214">
    <property type="entry name" value="BTB_2"/>
    <property type="match status" value="1"/>
</dbReference>
<accession>A0A8J4UYM5</accession>
<dbReference type="Gene3D" id="3.30.710.10">
    <property type="entry name" value="Potassium Channel Kv1.1, Chain A"/>
    <property type="match status" value="1"/>
</dbReference>
<dbReference type="SUPFAM" id="SSF54695">
    <property type="entry name" value="POZ domain"/>
    <property type="match status" value="1"/>
</dbReference>
<feature type="domain" description="BTB" evidence="1">
    <location>
        <begin position="17"/>
        <end position="119"/>
    </location>
</feature>
<dbReference type="EMBL" id="AJWJ01000222">
    <property type="protein sequence ID" value="KAF2073170.1"/>
    <property type="molecule type" value="Genomic_DNA"/>
</dbReference>
<evidence type="ECO:0000313" key="3">
    <source>
        <dbReference type="Proteomes" id="UP000695562"/>
    </source>
</evidence>
<comment type="caution">
    <text evidence="2">The sequence shown here is derived from an EMBL/GenBank/DDBJ whole genome shotgun (WGS) entry which is preliminary data.</text>
</comment>
<name>A0A8J4UYM5_9MYCE</name>
<dbReference type="InterPro" id="IPR011333">
    <property type="entry name" value="SKP1/BTB/POZ_sf"/>
</dbReference>
<keyword evidence="3" id="KW-1185">Reference proteome</keyword>
<organism evidence="2 3">
    <name type="scientific">Polysphondylium violaceum</name>
    <dbReference type="NCBI Taxonomy" id="133409"/>
    <lineage>
        <taxon>Eukaryota</taxon>
        <taxon>Amoebozoa</taxon>
        <taxon>Evosea</taxon>
        <taxon>Eumycetozoa</taxon>
        <taxon>Dictyostelia</taxon>
        <taxon>Dictyosteliales</taxon>
        <taxon>Dictyosteliaceae</taxon>
        <taxon>Polysphondylium</taxon>
    </lineage>
</organism>
<dbReference type="Proteomes" id="UP000695562">
    <property type="component" value="Unassembled WGS sequence"/>
</dbReference>
<gene>
    <name evidence="2" type="ORF">CYY_005523</name>
</gene>
<dbReference type="InterPro" id="IPR003131">
    <property type="entry name" value="T1-type_BTB"/>
</dbReference>
<dbReference type="GO" id="GO:0051260">
    <property type="term" value="P:protein homooligomerization"/>
    <property type="evidence" value="ECO:0007669"/>
    <property type="project" value="InterPro"/>
</dbReference>
<dbReference type="SMART" id="SM00225">
    <property type="entry name" value="BTB"/>
    <property type="match status" value="1"/>
</dbReference>
<protein>
    <recommendedName>
        <fullName evidence="1">BTB domain-containing protein</fullName>
    </recommendedName>
</protein>
<dbReference type="OrthoDB" id="1244179at2759"/>
<dbReference type="GO" id="GO:0031463">
    <property type="term" value="C:Cul3-RING ubiquitin ligase complex"/>
    <property type="evidence" value="ECO:0007669"/>
    <property type="project" value="TreeGrafter"/>
</dbReference>
<dbReference type="InterPro" id="IPR000210">
    <property type="entry name" value="BTB/POZ_dom"/>
</dbReference>
<dbReference type="GO" id="GO:0005737">
    <property type="term" value="C:cytoplasm"/>
    <property type="evidence" value="ECO:0007669"/>
    <property type="project" value="TreeGrafter"/>
</dbReference>
<proteinExistence type="predicted"/>
<evidence type="ECO:0000259" key="1">
    <source>
        <dbReference type="SMART" id="SM00225"/>
    </source>
</evidence>
<reference evidence="2" key="1">
    <citation type="submission" date="2020-01" db="EMBL/GenBank/DDBJ databases">
        <title>Development of genomics and gene disruption for Polysphondylium violaceum indicates a role for the polyketide synthase stlB in stalk morphogenesis.</title>
        <authorList>
            <person name="Narita B."/>
            <person name="Kawabe Y."/>
            <person name="Kin K."/>
            <person name="Saito T."/>
            <person name="Gibbs R."/>
            <person name="Kuspa A."/>
            <person name="Muzny D."/>
            <person name="Queller D."/>
            <person name="Richards S."/>
            <person name="Strassman J."/>
            <person name="Sucgang R."/>
            <person name="Worley K."/>
            <person name="Schaap P."/>
        </authorList>
    </citation>
    <scope>NUCLEOTIDE SEQUENCE</scope>
    <source>
        <strain evidence="2">QSvi11</strain>
    </source>
</reference>
<dbReference type="GO" id="GO:0097602">
    <property type="term" value="F:cullin family protein binding"/>
    <property type="evidence" value="ECO:0007669"/>
    <property type="project" value="TreeGrafter"/>
</dbReference>
<sequence length="341" mass="39214">MNRSSDDYIVMNNTQNDWVKLNVGGTIIHTTLSTLRKERDSMLELMFKKDSTWKHHRDDNGCILIDADPRYFLIILNFLRHGEIIVEPNLNYYGVIALARYFQLHSITDMIDNEESNSNAWVNLLEENFLTNELDIGKWTTSKECTGSNFSIDEGFIKLVNRAYFSTKEQYNPEDGEIRISGIWIKQSPEDFFQIVTRSDGKSQGAPYFEVNNGLEFHYSRGAANIIGRGGIVPTGIVKIKKQGEFFFGPLVPVYFEIYDDGCTVSFSLRDTINKTSIEVETTCTNKSIQNYIVIHNREKTGASHISTLTNIKIQRWTKSTLRRNRYKRISSKKVNLNTSI</sequence>
<evidence type="ECO:0000313" key="2">
    <source>
        <dbReference type="EMBL" id="KAF2073170.1"/>
    </source>
</evidence>
<dbReference type="PANTHER" id="PTHR14958">
    <property type="entry name" value="POTASSIUM CHANNEL TETRAMERISATION DOMAIN CONTAINING PROTEIN"/>
    <property type="match status" value="1"/>
</dbReference>
<dbReference type="PANTHER" id="PTHR14958:SF29">
    <property type="entry name" value="INSOMNIAC, ISOFORM B"/>
    <property type="match status" value="1"/>
</dbReference>
<dbReference type="GO" id="GO:0043161">
    <property type="term" value="P:proteasome-mediated ubiquitin-dependent protein catabolic process"/>
    <property type="evidence" value="ECO:0007669"/>
    <property type="project" value="TreeGrafter"/>
</dbReference>
<dbReference type="AlphaFoldDB" id="A0A8J4UYM5"/>